<dbReference type="Gene3D" id="3.20.20.70">
    <property type="entry name" value="Aldolase class I"/>
    <property type="match status" value="1"/>
</dbReference>
<gene>
    <name evidence="1" type="ORF">RYJ27_07390</name>
</gene>
<keyword evidence="2" id="KW-1185">Reference proteome</keyword>
<evidence type="ECO:0000313" key="2">
    <source>
        <dbReference type="Proteomes" id="UP001329313"/>
    </source>
</evidence>
<organism evidence="1 2">
    <name type="scientific">Microbacterium limosum</name>
    <dbReference type="NCBI Taxonomy" id="3079935"/>
    <lineage>
        <taxon>Bacteria</taxon>
        <taxon>Bacillati</taxon>
        <taxon>Actinomycetota</taxon>
        <taxon>Actinomycetes</taxon>
        <taxon>Micrococcales</taxon>
        <taxon>Microbacteriaceae</taxon>
        <taxon>Microbacterium</taxon>
    </lineage>
</organism>
<name>A0AAU0MLV9_9MICO</name>
<dbReference type="InterPro" id="IPR036206">
    <property type="entry name" value="ThiamineP_synth_sf"/>
</dbReference>
<proteinExistence type="predicted"/>
<dbReference type="AlphaFoldDB" id="A0AAU0MLV9"/>
<protein>
    <recommendedName>
        <fullName evidence="3">Thiamine-phosphate pyrophosphorylase</fullName>
    </recommendedName>
</protein>
<sequence length="49" mass="4969">MDTSNIEEVVAAGAERVVVVRAITDSDDPAGSARRLRAALPGIVPPGAP</sequence>
<dbReference type="EMBL" id="CP137080">
    <property type="protein sequence ID" value="WOQ70955.1"/>
    <property type="molecule type" value="Genomic_DNA"/>
</dbReference>
<accession>A0AAU0MLV9</accession>
<evidence type="ECO:0000313" key="1">
    <source>
        <dbReference type="EMBL" id="WOQ70955.1"/>
    </source>
</evidence>
<reference evidence="1 2" key="1">
    <citation type="submission" date="2023-10" db="EMBL/GenBank/DDBJ databases">
        <title>Y20.</title>
        <authorList>
            <person name="Zhang G."/>
            <person name="Ding Y."/>
        </authorList>
    </citation>
    <scope>NUCLEOTIDE SEQUENCE [LARGE SCALE GENOMIC DNA]</scope>
    <source>
        <strain evidence="1 2">Y20</strain>
    </source>
</reference>
<dbReference type="KEGG" id="mliy:RYJ27_07390"/>
<evidence type="ECO:0008006" key="3">
    <source>
        <dbReference type="Google" id="ProtNLM"/>
    </source>
</evidence>
<dbReference type="SUPFAM" id="SSF51391">
    <property type="entry name" value="Thiamin phosphate synthase"/>
    <property type="match status" value="1"/>
</dbReference>
<dbReference type="Proteomes" id="UP001329313">
    <property type="component" value="Chromosome"/>
</dbReference>
<dbReference type="InterPro" id="IPR013785">
    <property type="entry name" value="Aldolase_TIM"/>
</dbReference>